<protein>
    <recommendedName>
        <fullName evidence="8">Amino acid permease/ SLC12A domain-containing protein</fullName>
    </recommendedName>
</protein>
<dbReference type="InterPro" id="IPR050524">
    <property type="entry name" value="APC_YAT"/>
</dbReference>
<feature type="transmembrane region" description="Helical" evidence="7">
    <location>
        <begin position="220"/>
        <end position="244"/>
    </location>
</feature>
<dbReference type="GeneID" id="89980173"/>
<dbReference type="Pfam" id="PF00324">
    <property type="entry name" value="AA_permease"/>
    <property type="match status" value="1"/>
</dbReference>
<gene>
    <name evidence="9" type="ORF">LTR84_012026</name>
</gene>
<dbReference type="PIRSF" id="PIRSF006060">
    <property type="entry name" value="AA_transporter"/>
    <property type="match status" value="1"/>
</dbReference>
<dbReference type="EMBL" id="JAVRRD010000069">
    <property type="protein sequence ID" value="KAK5042910.1"/>
    <property type="molecule type" value="Genomic_DNA"/>
</dbReference>
<dbReference type="AlphaFoldDB" id="A0AAV9MUG2"/>
<dbReference type="GO" id="GO:0016020">
    <property type="term" value="C:membrane"/>
    <property type="evidence" value="ECO:0007669"/>
    <property type="project" value="UniProtKB-SubCell"/>
</dbReference>
<feature type="transmembrane region" description="Helical" evidence="7">
    <location>
        <begin position="6"/>
        <end position="26"/>
    </location>
</feature>
<name>A0AAV9MUG2_9EURO</name>
<feature type="transmembrane region" description="Helical" evidence="7">
    <location>
        <begin position="195"/>
        <end position="214"/>
    </location>
</feature>
<evidence type="ECO:0000313" key="9">
    <source>
        <dbReference type="EMBL" id="KAK5042910.1"/>
    </source>
</evidence>
<evidence type="ECO:0000256" key="7">
    <source>
        <dbReference type="SAM" id="Phobius"/>
    </source>
</evidence>
<evidence type="ECO:0000313" key="10">
    <source>
        <dbReference type="Proteomes" id="UP001358417"/>
    </source>
</evidence>
<evidence type="ECO:0000256" key="5">
    <source>
        <dbReference type="ARBA" id="ARBA00022989"/>
    </source>
</evidence>
<evidence type="ECO:0000259" key="8">
    <source>
        <dbReference type="Pfam" id="PF00324"/>
    </source>
</evidence>
<comment type="caution">
    <text evidence="9">The sequence shown here is derived from an EMBL/GenBank/DDBJ whole genome shotgun (WGS) entry which is preliminary data.</text>
</comment>
<dbReference type="PANTHER" id="PTHR43341:SF1">
    <property type="entry name" value="GENERAL AMINO-ACID PERMEASE GAP1"/>
    <property type="match status" value="1"/>
</dbReference>
<dbReference type="PANTHER" id="PTHR43341">
    <property type="entry name" value="AMINO ACID PERMEASE"/>
    <property type="match status" value="1"/>
</dbReference>
<feature type="transmembrane region" description="Helical" evidence="7">
    <location>
        <begin position="308"/>
        <end position="328"/>
    </location>
</feature>
<keyword evidence="4" id="KW-0029">Amino-acid transport</keyword>
<reference evidence="9 10" key="1">
    <citation type="submission" date="2023-08" db="EMBL/GenBank/DDBJ databases">
        <title>Black Yeasts Isolated from many extreme environments.</title>
        <authorList>
            <person name="Coleine C."/>
            <person name="Stajich J.E."/>
            <person name="Selbmann L."/>
        </authorList>
    </citation>
    <scope>NUCLEOTIDE SEQUENCE [LARGE SCALE GENOMIC DNA]</scope>
    <source>
        <strain evidence="9 10">CCFEE 5792</strain>
    </source>
</reference>
<comment type="subcellular location">
    <subcellularLocation>
        <location evidence="1">Membrane</location>
        <topology evidence="1">Multi-pass membrane protein</topology>
    </subcellularLocation>
</comment>
<feature type="domain" description="Amino acid permease/ SLC12A" evidence="8">
    <location>
        <begin position="11"/>
        <end position="329"/>
    </location>
</feature>
<sequence>MAQLAAIAGVTKALGLLGFTTLGIITSTSSRSHQGREGYNNWVKPGAFNNGVFGWASVVVFSASRSSGLDLMSLGALESTRSPEGVSMAAKYSFWTLTALRLLSALATGLEAPYTDLRLISASNYPDAAASPISIVMVDRNTPEIAFRFLQGLVVLTQLSVALSLVFGGSRAITSLAWQNQAPKFCTLRDRSGRPVMSLGIAAIVALLGFISTSDLFPVLYAWLIGVGGPAALFVQTSIFVAHIRFRNGLRKQGHSLSSLSHRYLLALVRSWMGIFFNLLVFACQIWTGIGPMGFSEMLSEKVIGSEFATYIYIPAVIVLYGVYKLWCPTRWRRSLEMEFTVDRATSNG</sequence>
<evidence type="ECO:0000256" key="4">
    <source>
        <dbReference type="ARBA" id="ARBA00022970"/>
    </source>
</evidence>
<evidence type="ECO:0000256" key="1">
    <source>
        <dbReference type="ARBA" id="ARBA00004141"/>
    </source>
</evidence>
<dbReference type="RefSeq" id="XP_064699802.1">
    <property type="nucleotide sequence ID" value="XM_064855551.1"/>
</dbReference>
<evidence type="ECO:0000256" key="3">
    <source>
        <dbReference type="ARBA" id="ARBA00022692"/>
    </source>
</evidence>
<keyword evidence="6 7" id="KW-0472">Membrane</keyword>
<accession>A0AAV9MUG2</accession>
<proteinExistence type="predicted"/>
<evidence type="ECO:0000256" key="2">
    <source>
        <dbReference type="ARBA" id="ARBA00022448"/>
    </source>
</evidence>
<evidence type="ECO:0000256" key="6">
    <source>
        <dbReference type="ARBA" id="ARBA00023136"/>
    </source>
</evidence>
<keyword evidence="3 7" id="KW-0812">Transmembrane</keyword>
<feature type="transmembrane region" description="Helical" evidence="7">
    <location>
        <begin position="264"/>
        <end position="288"/>
    </location>
</feature>
<dbReference type="GO" id="GO:0015171">
    <property type="term" value="F:amino acid transmembrane transporter activity"/>
    <property type="evidence" value="ECO:0007669"/>
    <property type="project" value="TreeGrafter"/>
</dbReference>
<keyword evidence="5 7" id="KW-1133">Transmembrane helix</keyword>
<keyword evidence="2" id="KW-0813">Transport</keyword>
<dbReference type="Gene3D" id="1.20.1740.10">
    <property type="entry name" value="Amino acid/polyamine transporter I"/>
    <property type="match status" value="1"/>
</dbReference>
<keyword evidence="10" id="KW-1185">Reference proteome</keyword>
<dbReference type="InterPro" id="IPR004841">
    <property type="entry name" value="AA-permease/SLC12A_dom"/>
</dbReference>
<organism evidence="9 10">
    <name type="scientific">Exophiala bonariae</name>
    <dbReference type="NCBI Taxonomy" id="1690606"/>
    <lineage>
        <taxon>Eukaryota</taxon>
        <taxon>Fungi</taxon>
        <taxon>Dikarya</taxon>
        <taxon>Ascomycota</taxon>
        <taxon>Pezizomycotina</taxon>
        <taxon>Eurotiomycetes</taxon>
        <taxon>Chaetothyriomycetidae</taxon>
        <taxon>Chaetothyriales</taxon>
        <taxon>Herpotrichiellaceae</taxon>
        <taxon>Exophiala</taxon>
    </lineage>
</organism>
<dbReference type="Proteomes" id="UP001358417">
    <property type="component" value="Unassembled WGS sequence"/>
</dbReference>